<evidence type="ECO:0000313" key="4">
    <source>
        <dbReference type="Proteomes" id="UP000232638"/>
    </source>
</evidence>
<dbReference type="InterPro" id="IPR011990">
    <property type="entry name" value="TPR-like_helical_dom_sf"/>
</dbReference>
<dbReference type="PANTHER" id="PTHR44858">
    <property type="entry name" value="TETRATRICOPEPTIDE REPEAT PROTEIN 6"/>
    <property type="match status" value="1"/>
</dbReference>
<proteinExistence type="predicted"/>
<accession>A0A2K8U1T9</accession>
<gene>
    <name evidence="3" type="ORF">THSYN_00245</name>
</gene>
<dbReference type="InterPro" id="IPR050498">
    <property type="entry name" value="Ycf3"/>
</dbReference>
<protein>
    <recommendedName>
        <fullName evidence="5">Tetratricopeptide repeat protein</fullName>
    </recommendedName>
</protein>
<evidence type="ECO:0000256" key="1">
    <source>
        <dbReference type="ARBA" id="ARBA00022737"/>
    </source>
</evidence>
<evidence type="ECO:0008006" key="5">
    <source>
        <dbReference type="Google" id="ProtNLM"/>
    </source>
</evidence>
<reference evidence="3 4" key="1">
    <citation type="submission" date="2017-03" db="EMBL/GenBank/DDBJ databases">
        <title>Complete genome sequence of Candidatus 'Thiodictyon syntrophicum' sp. nov. strain Cad16T, a photolithoautotroph purple sulfur bacterium isolated from an alpine meromictic lake.</title>
        <authorList>
            <person name="Luedin S.M."/>
            <person name="Pothier J.F."/>
            <person name="Danza F."/>
            <person name="Storelli N."/>
            <person name="Wittwer M."/>
            <person name="Tonolla M."/>
        </authorList>
    </citation>
    <scope>NUCLEOTIDE SEQUENCE [LARGE SCALE GENOMIC DNA]</scope>
    <source>
        <strain evidence="3 4">Cad16T</strain>
    </source>
</reference>
<keyword evidence="2" id="KW-0802">TPR repeat</keyword>
<dbReference type="InterPro" id="IPR019734">
    <property type="entry name" value="TPR_rpt"/>
</dbReference>
<name>A0A2K8U1T9_9GAMM</name>
<evidence type="ECO:0000256" key="2">
    <source>
        <dbReference type="ARBA" id="ARBA00022803"/>
    </source>
</evidence>
<dbReference type="AlphaFoldDB" id="A0A2K8U1T9"/>
<dbReference type="PANTHER" id="PTHR44858:SF1">
    <property type="entry name" value="UDP-N-ACETYLGLUCOSAMINE--PEPTIDE N-ACETYLGLUCOSAMINYLTRANSFERASE SPINDLY-RELATED"/>
    <property type="match status" value="1"/>
</dbReference>
<dbReference type="Pfam" id="PF13181">
    <property type="entry name" value="TPR_8"/>
    <property type="match status" value="1"/>
</dbReference>
<dbReference type="SMART" id="SM00028">
    <property type="entry name" value="TPR"/>
    <property type="match status" value="4"/>
</dbReference>
<dbReference type="SUPFAM" id="SSF48452">
    <property type="entry name" value="TPR-like"/>
    <property type="match status" value="2"/>
</dbReference>
<dbReference type="RefSeq" id="WP_100917362.1">
    <property type="nucleotide sequence ID" value="NZ_CP020370.1"/>
</dbReference>
<dbReference type="OrthoDB" id="5772846at2"/>
<dbReference type="Proteomes" id="UP000232638">
    <property type="component" value="Chromosome"/>
</dbReference>
<dbReference type="EMBL" id="CP020370">
    <property type="protein sequence ID" value="AUB79543.1"/>
    <property type="molecule type" value="Genomic_DNA"/>
</dbReference>
<keyword evidence="1" id="KW-0677">Repeat</keyword>
<keyword evidence="4" id="KW-1185">Reference proteome</keyword>
<organism evidence="3 4">
    <name type="scientific">Candidatus Thiodictyon syntrophicum</name>
    <dbReference type="NCBI Taxonomy" id="1166950"/>
    <lineage>
        <taxon>Bacteria</taxon>
        <taxon>Pseudomonadati</taxon>
        <taxon>Pseudomonadota</taxon>
        <taxon>Gammaproteobacteria</taxon>
        <taxon>Chromatiales</taxon>
        <taxon>Chromatiaceae</taxon>
        <taxon>Thiodictyon</taxon>
    </lineage>
</organism>
<evidence type="ECO:0000313" key="3">
    <source>
        <dbReference type="EMBL" id="AUB79543.1"/>
    </source>
</evidence>
<sequence>MIRSAEVAEDQVHPLYLGLAADIFCLANKRGQRLTAAAFAVAPEHTDHRAAMVERLLRYCPEAVAHAVKALAAARGFDEALFYALGERLHFRHERPDFETLTRFSFCWTSPERDRYRIHDLLRRLLAEEDPAQMQQAHAALEAIYRERAETEPVAIAEVIYHANRQNWERGYNEWTAIMRESVNGACYGVAQALTDIRVALTLKTDLSAANVAWLTGESAGFLQDNRLAEQTLRDAIMHCDDALQSDSNLLDALDLKGSAQFRLGDLRVRLDDKARADVDYREAIFSFDKALEIDPTFAPARAHKGIGLAGLAASISNSDPDAAVQFFNASIAEFETALKLTPRDARFHYNRGNVLRFLGDHLMAHGDDGGAISAYQSAVHGFDNTLKVDPNHVFANPTKAGALVGLGMIFSKTGHNSDAKIAFLEAVAACDETLKIAPEYVVAHNNKGSALNKLGALYVSLGDLPAAKSAYEKSIEALDAALRRTSSDALVLSNKGKTLHQLGALLLNQEAMALGCAVLSESEVILTQASSLAPTDESLIVELRLVQDLITQRCISHG</sequence>
<dbReference type="KEGG" id="tsy:THSYN_00245"/>
<dbReference type="Gene3D" id="1.25.40.10">
    <property type="entry name" value="Tetratricopeptide repeat domain"/>
    <property type="match status" value="3"/>
</dbReference>